<proteinExistence type="predicted"/>
<comment type="caution">
    <text evidence="1">The sequence shown here is derived from an EMBL/GenBank/DDBJ whole genome shotgun (WGS) entry which is preliminary data.</text>
</comment>
<reference evidence="1 2" key="1">
    <citation type="submission" date="2019-07" db="EMBL/GenBank/DDBJ databases">
        <title>Whole genome shotgun sequence of Staphylococcus cohnii subsp. urealyticus NBRC 109766.</title>
        <authorList>
            <person name="Hosoyama A."/>
            <person name="Uohara A."/>
            <person name="Ohji S."/>
            <person name="Ichikawa N."/>
        </authorList>
    </citation>
    <scope>NUCLEOTIDE SEQUENCE [LARGE SCALE GENOMIC DNA]</scope>
    <source>
        <strain evidence="1 2">NBRC 109766</strain>
    </source>
</reference>
<keyword evidence="2" id="KW-1185">Reference proteome</keyword>
<dbReference type="Proteomes" id="UP000321839">
    <property type="component" value="Unassembled WGS sequence"/>
</dbReference>
<dbReference type="EMBL" id="BKAW01000008">
    <property type="protein sequence ID" value="GEQ03426.1"/>
    <property type="molecule type" value="Genomic_DNA"/>
</dbReference>
<gene>
    <name evidence="1" type="ORF">SCO02_18670</name>
</gene>
<dbReference type="RefSeq" id="WP_073344714.1">
    <property type="nucleotide sequence ID" value="NZ_BKAW01000008.1"/>
</dbReference>
<accession>A0AB34AJB5</accession>
<sequence>MYIIVQYSRGNTLFYLRNRNQEPINSKVVAISKTKYNEGLLQHIYSILSQTNHSVKEIDFVVIEMNDIESIKINAVCEVSRYLEAQLNKNIIVTNSIETFNYNEYLKKYKTT</sequence>
<organism evidence="1 2">
    <name type="scientific">Staphylococcus ureilyticus</name>
    <name type="common">Staphylococcus cohnii subsp. urealyticus</name>
    <dbReference type="NCBI Taxonomy" id="94138"/>
    <lineage>
        <taxon>Bacteria</taxon>
        <taxon>Bacillati</taxon>
        <taxon>Bacillota</taxon>
        <taxon>Bacilli</taxon>
        <taxon>Bacillales</taxon>
        <taxon>Staphylococcaceae</taxon>
        <taxon>Staphylococcus</taxon>
        <taxon>Staphylococcus cohnii species complex</taxon>
    </lineage>
</organism>
<evidence type="ECO:0000313" key="1">
    <source>
        <dbReference type="EMBL" id="GEQ03426.1"/>
    </source>
</evidence>
<name>A0AB34AJB5_STAUR</name>
<evidence type="ECO:0000313" key="2">
    <source>
        <dbReference type="Proteomes" id="UP000321839"/>
    </source>
</evidence>
<protein>
    <submittedName>
        <fullName evidence="1">Uncharacterized protein</fullName>
    </submittedName>
</protein>
<dbReference type="AlphaFoldDB" id="A0AB34AJB5"/>